<dbReference type="PANTHER" id="PTHR12059:SF5">
    <property type="entry name" value="LARGE RIBOSOMAL SUBUNIT PROTEIN UL23M"/>
    <property type="match status" value="1"/>
</dbReference>
<dbReference type="EMBL" id="MCGT01000003">
    <property type="protein sequence ID" value="ORX61292.1"/>
    <property type="molecule type" value="Genomic_DNA"/>
</dbReference>
<dbReference type="Pfam" id="PF00276">
    <property type="entry name" value="Ribosomal_L23"/>
    <property type="match status" value="1"/>
</dbReference>
<evidence type="ECO:0000313" key="5">
    <source>
        <dbReference type="EMBL" id="ORX61292.1"/>
    </source>
</evidence>
<dbReference type="InterPro" id="IPR012677">
    <property type="entry name" value="Nucleotide-bd_a/b_plait_sf"/>
</dbReference>
<dbReference type="Gene3D" id="3.30.70.330">
    <property type="match status" value="1"/>
</dbReference>
<dbReference type="GO" id="GO:0003735">
    <property type="term" value="F:structural constituent of ribosome"/>
    <property type="evidence" value="ECO:0007669"/>
    <property type="project" value="InterPro"/>
</dbReference>
<keyword evidence="3" id="KW-0687">Ribonucleoprotein</keyword>
<comment type="similarity">
    <text evidence="1">Belongs to the universal ribosomal protein uL23 family.</text>
</comment>
<dbReference type="OrthoDB" id="275582at2759"/>
<keyword evidence="2" id="KW-0689">Ribosomal protein</keyword>
<sequence length="139" mass="15946">MVRAPNLQPNQVAFRVPPKCNKFDIHSYLTNIYGVNVQEVRTMNYATTHKKDRTGKLAVGTAAYKKAIVTLDSEFIYPSEPEWCALDNEQHKIGTKAAGRKMKGWRFRGTHSERVAQKDVNDRLQARMEENQKGQPKKK</sequence>
<name>A0A1X2GTF8_9FUNG</name>
<dbReference type="Proteomes" id="UP000242146">
    <property type="component" value="Unassembled WGS sequence"/>
</dbReference>
<comment type="caution">
    <text evidence="5">The sequence shown here is derived from an EMBL/GenBank/DDBJ whole genome shotgun (WGS) entry which is preliminary data.</text>
</comment>
<dbReference type="InterPro" id="IPR012678">
    <property type="entry name" value="Ribosomal_uL23/eL15/eS24_sf"/>
</dbReference>
<evidence type="ECO:0000256" key="3">
    <source>
        <dbReference type="ARBA" id="ARBA00023274"/>
    </source>
</evidence>
<accession>A0A1X2GTF8</accession>
<evidence type="ECO:0000256" key="1">
    <source>
        <dbReference type="ARBA" id="ARBA00006700"/>
    </source>
</evidence>
<dbReference type="AlphaFoldDB" id="A0A1X2GTF8"/>
<proteinExistence type="inferred from homology"/>
<organism evidence="5 6">
    <name type="scientific">Hesseltinella vesiculosa</name>
    <dbReference type="NCBI Taxonomy" id="101127"/>
    <lineage>
        <taxon>Eukaryota</taxon>
        <taxon>Fungi</taxon>
        <taxon>Fungi incertae sedis</taxon>
        <taxon>Mucoromycota</taxon>
        <taxon>Mucoromycotina</taxon>
        <taxon>Mucoromycetes</taxon>
        <taxon>Mucorales</taxon>
        <taxon>Cunninghamellaceae</taxon>
        <taxon>Hesseltinella</taxon>
    </lineage>
</organism>
<evidence type="ECO:0000256" key="2">
    <source>
        <dbReference type="ARBA" id="ARBA00022980"/>
    </source>
</evidence>
<protein>
    <recommendedName>
        <fullName evidence="4">Large ribosomal subunit protein uL23m</fullName>
    </recommendedName>
</protein>
<reference evidence="5 6" key="1">
    <citation type="submission" date="2016-07" db="EMBL/GenBank/DDBJ databases">
        <title>Pervasive Adenine N6-methylation of Active Genes in Fungi.</title>
        <authorList>
            <consortium name="DOE Joint Genome Institute"/>
            <person name="Mondo S.J."/>
            <person name="Dannebaum R.O."/>
            <person name="Kuo R.C."/>
            <person name="Labutti K."/>
            <person name="Haridas S."/>
            <person name="Kuo A."/>
            <person name="Salamov A."/>
            <person name="Ahrendt S.R."/>
            <person name="Lipzen A."/>
            <person name="Sullivan W."/>
            <person name="Andreopoulos W.B."/>
            <person name="Clum A."/>
            <person name="Lindquist E."/>
            <person name="Daum C."/>
            <person name="Ramamoorthy G.K."/>
            <person name="Gryganskyi A."/>
            <person name="Culley D."/>
            <person name="Magnuson J.K."/>
            <person name="James T.Y."/>
            <person name="O'Malley M.A."/>
            <person name="Stajich J.E."/>
            <person name="Spatafora J.W."/>
            <person name="Visel A."/>
            <person name="Grigoriev I.V."/>
        </authorList>
    </citation>
    <scope>NUCLEOTIDE SEQUENCE [LARGE SCALE GENOMIC DNA]</scope>
    <source>
        <strain evidence="5 6">NRRL 3301</strain>
    </source>
</reference>
<dbReference type="GO" id="GO:0005762">
    <property type="term" value="C:mitochondrial large ribosomal subunit"/>
    <property type="evidence" value="ECO:0007669"/>
    <property type="project" value="TreeGrafter"/>
</dbReference>
<gene>
    <name evidence="5" type="ORF">DM01DRAFT_299499</name>
</gene>
<dbReference type="SUPFAM" id="SSF54189">
    <property type="entry name" value="Ribosomal proteins S24e, L23 and L15e"/>
    <property type="match status" value="1"/>
</dbReference>
<dbReference type="InterPro" id="IPR013025">
    <property type="entry name" value="Ribosomal_uL23-like"/>
</dbReference>
<dbReference type="GO" id="GO:0032543">
    <property type="term" value="P:mitochondrial translation"/>
    <property type="evidence" value="ECO:0007669"/>
    <property type="project" value="TreeGrafter"/>
</dbReference>
<dbReference type="PANTHER" id="PTHR12059">
    <property type="entry name" value="RIBOSOMAL PROTEIN L23-RELATED"/>
    <property type="match status" value="1"/>
</dbReference>
<evidence type="ECO:0000256" key="4">
    <source>
        <dbReference type="ARBA" id="ARBA00039977"/>
    </source>
</evidence>
<evidence type="ECO:0000313" key="6">
    <source>
        <dbReference type="Proteomes" id="UP000242146"/>
    </source>
</evidence>
<dbReference type="STRING" id="101127.A0A1X2GTF8"/>
<keyword evidence="6" id="KW-1185">Reference proteome</keyword>